<dbReference type="Pfam" id="PF14223">
    <property type="entry name" value="Retrotran_gag_2"/>
    <property type="match status" value="1"/>
</dbReference>
<evidence type="ECO:0000313" key="2">
    <source>
        <dbReference type="Proteomes" id="UP001151752"/>
    </source>
</evidence>
<dbReference type="AlphaFoldDB" id="A0A9Q0UD26"/>
<reference evidence="1" key="2">
    <citation type="journal article" date="2023" name="Int. J. Mol. Sci.">
        <title>De Novo Assembly and Annotation of 11 Diverse Shrub Willow (Salix) Genomes Reveals Novel Gene Organization in Sex-Linked Regions.</title>
        <authorList>
            <person name="Hyden B."/>
            <person name="Feng K."/>
            <person name="Yates T.B."/>
            <person name="Jawdy S."/>
            <person name="Cereghino C."/>
            <person name="Smart L.B."/>
            <person name="Muchero W."/>
        </authorList>
    </citation>
    <scope>NUCLEOTIDE SEQUENCE</scope>
    <source>
        <tissue evidence="1">Shoot tip</tissue>
    </source>
</reference>
<dbReference type="Proteomes" id="UP001151752">
    <property type="component" value="Chromosome 11"/>
</dbReference>
<proteinExistence type="predicted"/>
<protein>
    <submittedName>
        <fullName evidence="1">ZINC FINGER CCHC-TYPE-RELATED</fullName>
    </submittedName>
</protein>
<dbReference type="PANTHER" id="PTHR35317">
    <property type="entry name" value="OS04G0629600 PROTEIN"/>
    <property type="match status" value="1"/>
</dbReference>
<comment type="caution">
    <text evidence="1">The sequence shown here is derived from an EMBL/GenBank/DDBJ whole genome shotgun (WGS) entry which is preliminary data.</text>
</comment>
<organism evidence="1 2">
    <name type="scientific">Salix koriyanagi</name>
    <dbReference type="NCBI Taxonomy" id="2511006"/>
    <lineage>
        <taxon>Eukaryota</taxon>
        <taxon>Viridiplantae</taxon>
        <taxon>Streptophyta</taxon>
        <taxon>Embryophyta</taxon>
        <taxon>Tracheophyta</taxon>
        <taxon>Spermatophyta</taxon>
        <taxon>Magnoliopsida</taxon>
        <taxon>eudicotyledons</taxon>
        <taxon>Gunneridae</taxon>
        <taxon>Pentapetalae</taxon>
        <taxon>rosids</taxon>
        <taxon>fabids</taxon>
        <taxon>Malpighiales</taxon>
        <taxon>Salicaceae</taxon>
        <taxon>Saliceae</taxon>
        <taxon>Salix</taxon>
    </lineage>
</organism>
<dbReference type="EMBL" id="JAPFFM010000012">
    <property type="protein sequence ID" value="KAJ6727747.1"/>
    <property type="molecule type" value="Genomic_DNA"/>
</dbReference>
<dbReference type="PANTHER" id="PTHR35317:SF31">
    <property type="entry name" value="DUF4219 DOMAIN-CONTAINING PROTEIN"/>
    <property type="match status" value="1"/>
</dbReference>
<evidence type="ECO:0000313" key="1">
    <source>
        <dbReference type="EMBL" id="KAJ6727747.1"/>
    </source>
</evidence>
<sequence>MNLETPKQIWDKLQVEFEGSNRDKTVKLLAFKREFELMKMKDHESVKVYSSRLMNVVNQMRLLGETFEDHKIVEKLMMSVPEKFEAKISAIEESCDLQNLPIAELISKLHIQEQRVQMRDDEVI</sequence>
<accession>A0A9Q0UD26</accession>
<reference evidence="1" key="1">
    <citation type="submission" date="2022-11" db="EMBL/GenBank/DDBJ databases">
        <authorList>
            <person name="Hyden B.L."/>
            <person name="Feng K."/>
            <person name="Yates T."/>
            <person name="Jawdy S."/>
            <person name="Smart L.B."/>
            <person name="Muchero W."/>
        </authorList>
    </citation>
    <scope>NUCLEOTIDE SEQUENCE</scope>
    <source>
        <tissue evidence="1">Shoot tip</tissue>
    </source>
</reference>
<name>A0A9Q0UD26_9ROSI</name>
<gene>
    <name evidence="1" type="ORF">OIU74_005908</name>
</gene>
<keyword evidence="2" id="KW-1185">Reference proteome</keyword>